<sequence>MKTTTGEEYMVRSYYRYCSTRETAPVGLDQKDVIIYLTTKPVVPKKIRKEIRICDFLQNHQQFNVEPSLLSSDHEDTNNETSQRTQDEDESTEPPTKKKKE</sequence>
<dbReference type="AlphaFoldDB" id="A0AA88KK66"/>
<organism evidence="2 3">
    <name type="scientific">Naegleria lovaniensis</name>
    <name type="common">Amoeba</name>
    <dbReference type="NCBI Taxonomy" id="51637"/>
    <lineage>
        <taxon>Eukaryota</taxon>
        <taxon>Discoba</taxon>
        <taxon>Heterolobosea</taxon>
        <taxon>Tetramitia</taxon>
        <taxon>Eutetramitia</taxon>
        <taxon>Vahlkampfiidae</taxon>
        <taxon>Naegleria</taxon>
    </lineage>
</organism>
<gene>
    <name evidence="2" type="ORF">C9374_009050</name>
</gene>
<evidence type="ECO:0000313" key="3">
    <source>
        <dbReference type="Proteomes" id="UP000816034"/>
    </source>
</evidence>
<feature type="region of interest" description="Disordered" evidence="1">
    <location>
        <begin position="65"/>
        <end position="101"/>
    </location>
</feature>
<name>A0AA88KK66_NAELO</name>
<dbReference type="RefSeq" id="XP_044544796.1">
    <property type="nucleotide sequence ID" value="XM_044699195.1"/>
</dbReference>
<reference evidence="2 3" key="1">
    <citation type="journal article" date="2018" name="BMC Genomics">
        <title>The genome of Naegleria lovaniensis, the basis for a comparative approach to unravel pathogenicity factors of the human pathogenic amoeba N. fowleri.</title>
        <authorList>
            <person name="Liechti N."/>
            <person name="Schurch N."/>
            <person name="Bruggmann R."/>
            <person name="Wittwer M."/>
        </authorList>
    </citation>
    <scope>NUCLEOTIDE SEQUENCE [LARGE SCALE GENOMIC DNA]</scope>
    <source>
        <strain evidence="2 3">ATCC 30569</strain>
    </source>
</reference>
<accession>A0AA88KK66</accession>
<dbReference type="EMBL" id="PYSW02000037">
    <property type="protein sequence ID" value="KAG2377534.1"/>
    <property type="molecule type" value="Genomic_DNA"/>
</dbReference>
<protein>
    <submittedName>
        <fullName evidence="2">Uncharacterized protein</fullName>
    </submittedName>
</protein>
<proteinExistence type="predicted"/>
<comment type="caution">
    <text evidence="2">The sequence shown here is derived from an EMBL/GenBank/DDBJ whole genome shotgun (WGS) entry which is preliminary data.</text>
</comment>
<evidence type="ECO:0000256" key="1">
    <source>
        <dbReference type="SAM" id="MobiDB-lite"/>
    </source>
</evidence>
<dbReference type="Proteomes" id="UP000816034">
    <property type="component" value="Unassembled WGS sequence"/>
</dbReference>
<keyword evidence="3" id="KW-1185">Reference proteome</keyword>
<dbReference type="GeneID" id="68101504"/>
<evidence type="ECO:0000313" key="2">
    <source>
        <dbReference type="EMBL" id="KAG2377534.1"/>
    </source>
</evidence>